<feature type="compositionally biased region" description="Low complexity" evidence="1">
    <location>
        <begin position="41"/>
        <end position="65"/>
    </location>
</feature>
<reference evidence="3 4" key="1">
    <citation type="journal article" date="2019" name="Emerg. Microbes Infect.">
        <title>Comprehensive subspecies identification of 175 nontuberculous mycobacteria species based on 7547 genomic profiles.</title>
        <authorList>
            <person name="Matsumoto Y."/>
            <person name="Kinjo T."/>
            <person name="Motooka D."/>
            <person name="Nabeya D."/>
            <person name="Jung N."/>
            <person name="Uechi K."/>
            <person name="Horii T."/>
            <person name="Iida T."/>
            <person name="Fujita J."/>
            <person name="Nakamura S."/>
        </authorList>
    </citation>
    <scope>NUCLEOTIDE SEQUENCE [LARGE SCALE GENOMIC DNA]</scope>
    <source>
        <strain evidence="3 4">JCM 17899</strain>
    </source>
</reference>
<dbReference type="Gene3D" id="2.130.10.10">
    <property type="entry name" value="YVTN repeat-like/Quinoprotein amine dehydrogenase"/>
    <property type="match status" value="2"/>
</dbReference>
<dbReference type="SUPFAM" id="SSF49899">
    <property type="entry name" value="Concanavalin A-like lectins/glucanases"/>
    <property type="match status" value="1"/>
</dbReference>
<dbReference type="AlphaFoldDB" id="A0A7I7QS08"/>
<dbReference type="GO" id="GO:0004553">
    <property type="term" value="F:hydrolase activity, hydrolyzing O-glycosyl compounds"/>
    <property type="evidence" value="ECO:0007669"/>
    <property type="project" value="InterPro"/>
</dbReference>
<accession>A0A7I7QS08</accession>
<gene>
    <name evidence="3" type="ORF">MSEDJ_27020</name>
</gene>
<protein>
    <recommendedName>
        <fullName evidence="2">GH16 domain-containing protein</fullName>
    </recommendedName>
</protein>
<dbReference type="CDD" id="cd08023">
    <property type="entry name" value="GH16_laminarinase_like"/>
    <property type="match status" value="1"/>
</dbReference>
<dbReference type="EMBL" id="AP022588">
    <property type="protein sequence ID" value="BBY28606.1"/>
    <property type="molecule type" value="Genomic_DNA"/>
</dbReference>
<sequence length="676" mass="68077">MSQTGLTPQTQSRVATTATPSANYAPIARSAAVDPVAKPAVTPVARTSPTRPTAAPVTTALTATKPVPPPTAPTAPTNALAVLTAATAPVGSRQSAQLVSTTTSTSTGAPPTSGTANVAAAATTATATVLPGQLRSGGTIPVGAGPTGIVVHGNRIYTANTAGNSITAIDGASGAALATIPVGRAPTALAVSAAGDVLYVTNSGDNTVTAMNTTNGAILSTMAAGYTPQGIAITPAGRLYVSNTAVNTVTVLNPTSGQTVATVNVGTAPVGVTASPDGSRVYVANRGQNTVSVLNTTTNSVVGTYAVGSMPQAIAVNAAGTRLYVTNSGSDDVTVLDAGSGATLATIAVRDQPFGIALSKDGTLAYVANSDSSVSVIDTATNTKVVGTLRTETATGSMVAVSSDGKTLYTTFSGGATVRTASYVPVAALPPANPGTAAGPVFLDFSGPAGTLADPSVFSYQLGAGGATGEQHVYTNSPANASLDGQGNLVIRAIKEPVVVPGYGTFDYSSAYLTTQDKLEFTYGTVSARIKFPAQQGVLPAFWMLGSDIQSVGWPTGGELDIMEVTPGMSGSSIHSAAGSYSVGTTQQLAGDFHEYWMRWEPNKITTGIDGTTLATFTPDSLPPGAPWTFNDRSMYVILNVAVGSPFGQPDATTQFPADMVVDWFRYQPLATTTMV</sequence>
<dbReference type="SUPFAM" id="SSF50969">
    <property type="entry name" value="YVTN repeat-like/Quinoprotein amine dehydrogenase"/>
    <property type="match status" value="1"/>
</dbReference>
<organism evidence="3 4">
    <name type="scientific">Mycolicibacterium sediminis</name>
    <dbReference type="NCBI Taxonomy" id="1286180"/>
    <lineage>
        <taxon>Bacteria</taxon>
        <taxon>Bacillati</taxon>
        <taxon>Actinomycetota</taxon>
        <taxon>Actinomycetes</taxon>
        <taxon>Mycobacteriales</taxon>
        <taxon>Mycobacteriaceae</taxon>
        <taxon>Mycolicibacterium</taxon>
    </lineage>
</organism>
<name>A0A7I7QS08_9MYCO</name>
<evidence type="ECO:0000313" key="4">
    <source>
        <dbReference type="Proteomes" id="UP000467193"/>
    </source>
</evidence>
<feature type="region of interest" description="Disordered" evidence="1">
    <location>
        <begin position="91"/>
        <end position="115"/>
    </location>
</feature>
<evidence type="ECO:0000313" key="3">
    <source>
        <dbReference type="EMBL" id="BBY28606.1"/>
    </source>
</evidence>
<dbReference type="InterPro" id="IPR015943">
    <property type="entry name" value="WD40/YVTN_repeat-like_dom_sf"/>
</dbReference>
<keyword evidence="4" id="KW-1185">Reference proteome</keyword>
<dbReference type="Proteomes" id="UP000467193">
    <property type="component" value="Chromosome"/>
</dbReference>
<dbReference type="PROSITE" id="PS51762">
    <property type="entry name" value="GH16_2"/>
    <property type="match status" value="1"/>
</dbReference>
<dbReference type="Gene3D" id="2.60.120.200">
    <property type="match status" value="1"/>
</dbReference>
<feature type="region of interest" description="Disordered" evidence="1">
    <location>
        <begin position="1"/>
        <end position="21"/>
    </location>
</feature>
<proteinExistence type="predicted"/>
<dbReference type="InterPro" id="IPR011044">
    <property type="entry name" value="Quino_amine_DH_bsu"/>
</dbReference>
<dbReference type="RefSeq" id="WP_163797491.1">
    <property type="nucleotide sequence ID" value="NZ_AP022588.1"/>
</dbReference>
<dbReference type="InterPro" id="IPR000757">
    <property type="entry name" value="Beta-glucanase-like"/>
</dbReference>
<dbReference type="Pfam" id="PF00722">
    <property type="entry name" value="Glyco_hydro_16"/>
    <property type="match status" value="1"/>
</dbReference>
<feature type="domain" description="GH16" evidence="2">
    <location>
        <begin position="424"/>
        <end position="673"/>
    </location>
</feature>
<dbReference type="InterPro" id="IPR013320">
    <property type="entry name" value="ConA-like_dom_sf"/>
</dbReference>
<dbReference type="PANTHER" id="PTHR47197">
    <property type="entry name" value="PROTEIN NIRF"/>
    <property type="match status" value="1"/>
</dbReference>
<dbReference type="PANTHER" id="PTHR47197:SF3">
    <property type="entry name" value="DIHYDRO-HEME D1 DEHYDROGENASE"/>
    <property type="match status" value="1"/>
</dbReference>
<dbReference type="CDD" id="cd05819">
    <property type="entry name" value="NHL"/>
    <property type="match status" value="1"/>
</dbReference>
<dbReference type="InterPro" id="IPR019405">
    <property type="entry name" value="Lactonase_7-beta_prop"/>
</dbReference>
<feature type="compositionally biased region" description="Low complexity" evidence="1">
    <location>
        <begin position="100"/>
        <end position="115"/>
    </location>
</feature>
<evidence type="ECO:0000256" key="1">
    <source>
        <dbReference type="SAM" id="MobiDB-lite"/>
    </source>
</evidence>
<dbReference type="NCBIfam" id="TIGR02276">
    <property type="entry name" value="beta_rpt_yvtn"/>
    <property type="match status" value="2"/>
</dbReference>
<dbReference type="InterPro" id="IPR011964">
    <property type="entry name" value="YVTN_b-propeller_repeat"/>
</dbReference>
<dbReference type="Pfam" id="PF10282">
    <property type="entry name" value="Lactonase"/>
    <property type="match status" value="1"/>
</dbReference>
<dbReference type="KEGG" id="msei:MSEDJ_27020"/>
<dbReference type="InterPro" id="IPR051200">
    <property type="entry name" value="Host-pathogen_enzymatic-act"/>
</dbReference>
<dbReference type="GO" id="GO:0005975">
    <property type="term" value="P:carbohydrate metabolic process"/>
    <property type="evidence" value="ECO:0007669"/>
    <property type="project" value="InterPro"/>
</dbReference>
<evidence type="ECO:0000259" key="2">
    <source>
        <dbReference type="PROSITE" id="PS51762"/>
    </source>
</evidence>
<feature type="region of interest" description="Disordered" evidence="1">
    <location>
        <begin position="41"/>
        <end position="73"/>
    </location>
</feature>